<proteinExistence type="predicted"/>
<dbReference type="AlphaFoldDB" id="L8GNB4"/>
<feature type="region of interest" description="Disordered" evidence="1">
    <location>
        <begin position="88"/>
        <end position="148"/>
    </location>
</feature>
<reference evidence="2 3" key="1">
    <citation type="journal article" date="2013" name="Genome Biol.">
        <title>Genome of Acanthamoeba castellanii highlights extensive lateral gene transfer and early evolution of tyrosine kinase signaling.</title>
        <authorList>
            <person name="Clarke M."/>
            <person name="Lohan A.J."/>
            <person name="Liu B."/>
            <person name="Lagkouvardos I."/>
            <person name="Roy S."/>
            <person name="Zafar N."/>
            <person name="Bertelli C."/>
            <person name="Schilde C."/>
            <person name="Kianianmomeni A."/>
            <person name="Burglin T.R."/>
            <person name="Frech C."/>
            <person name="Turcotte B."/>
            <person name="Kopec K.O."/>
            <person name="Synnott J.M."/>
            <person name="Choo C."/>
            <person name="Paponov I."/>
            <person name="Finkler A."/>
            <person name="Soon Heng Tan C."/>
            <person name="Hutchins A.P."/>
            <person name="Weinmeier T."/>
            <person name="Rattei T."/>
            <person name="Chu J.S."/>
            <person name="Gimenez G."/>
            <person name="Irimia M."/>
            <person name="Rigden D.J."/>
            <person name="Fitzpatrick D.A."/>
            <person name="Lorenzo-Morales J."/>
            <person name="Bateman A."/>
            <person name="Chiu C.H."/>
            <person name="Tang P."/>
            <person name="Hegemann P."/>
            <person name="Fromm H."/>
            <person name="Raoult D."/>
            <person name="Greub G."/>
            <person name="Miranda-Saavedra D."/>
            <person name="Chen N."/>
            <person name="Nash P."/>
            <person name="Ginger M.L."/>
            <person name="Horn M."/>
            <person name="Schaap P."/>
            <person name="Caler L."/>
            <person name="Loftus B."/>
        </authorList>
    </citation>
    <scope>NUCLEOTIDE SEQUENCE [LARGE SCALE GENOMIC DNA]</scope>
    <source>
        <strain evidence="2 3">Neff</strain>
    </source>
</reference>
<name>L8GNB4_ACACF</name>
<dbReference type="Gene3D" id="2.60.40.640">
    <property type="match status" value="1"/>
</dbReference>
<keyword evidence="3" id="KW-1185">Reference proteome</keyword>
<evidence type="ECO:0000256" key="1">
    <source>
        <dbReference type="SAM" id="MobiDB-lite"/>
    </source>
</evidence>
<feature type="region of interest" description="Disordered" evidence="1">
    <location>
        <begin position="268"/>
        <end position="287"/>
    </location>
</feature>
<organism evidence="2 3">
    <name type="scientific">Acanthamoeba castellanii (strain ATCC 30010 / Neff)</name>
    <dbReference type="NCBI Taxonomy" id="1257118"/>
    <lineage>
        <taxon>Eukaryota</taxon>
        <taxon>Amoebozoa</taxon>
        <taxon>Discosea</taxon>
        <taxon>Longamoebia</taxon>
        <taxon>Centramoebida</taxon>
        <taxon>Acanthamoebidae</taxon>
        <taxon>Acanthamoeba</taxon>
    </lineage>
</organism>
<dbReference type="RefSeq" id="XP_004336251.1">
    <property type="nucleotide sequence ID" value="XM_004336203.1"/>
</dbReference>
<feature type="region of interest" description="Disordered" evidence="1">
    <location>
        <begin position="368"/>
        <end position="394"/>
    </location>
</feature>
<sequence length="616" mass="66618">MVAASSALERLTPALKPHDPGLADQLIRSVYELLKNAKAAMVAATVHSTLVELAAQRPRHHLPATAVPSLRLSTALLVSALSTATSTITPLSPRISPMTPPQPLSLPLDLPLPASPRAASPLPSPQRRTPTAPTSAHQQQRVARPWEEEDRIISERAVEGVRKALHVLKLLSSADVRAHAREIAEVTREGLSDLTLVGNRAQAIGLELPAATLKASSAQLTQLIRQTEYSEEEGERIAGDLALSSRGGLVTEPRTVAIAEVEGKGKEKLGDEEVYDDGDGDRNHGRYDDRVAADQPVAMMHVEACAPPPESKMPEGKSLKESFRAYEFLLERRKPYFREDDADDDFKAKAEESGGRNRARSLYMAKSNVVDATKSPSEDTPNSDPTQENNGGELTASKQQHRLTINLGALAAQRAGNGQQDGGLRSSNSMPERGRPGAKDLQPASKSARGMASSPSSFKPPVTSASDERAVGKRLTIRKPVFLTGYLDATRFYIGGTISFRVIVNNMHKRPGVMMKLYKHTASFSYKHNKATGESERKVESRHKVKVATERATPAGFPVVQSKQWTGLVEFALPASLPPSIIADAAATYEIAYSAKVKLIPKSCAVELGPFELHDP</sequence>
<feature type="compositionally biased region" description="Low complexity" evidence="1">
    <location>
        <begin position="105"/>
        <end position="128"/>
    </location>
</feature>
<evidence type="ECO:0000313" key="2">
    <source>
        <dbReference type="EMBL" id="ELR14238.1"/>
    </source>
</evidence>
<dbReference type="VEuPathDB" id="AmoebaDB:ACA1_016480"/>
<dbReference type="InterPro" id="IPR014752">
    <property type="entry name" value="Arrestin-like_C"/>
</dbReference>
<feature type="region of interest" description="Disordered" evidence="1">
    <location>
        <begin position="415"/>
        <end position="470"/>
    </location>
</feature>
<gene>
    <name evidence="2" type="ORF">ACA1_016480</name>
</gene>
<accession>L8GNB4</accession>
<dbReference type="EMBL" id="KB008065">
    <property type="protein sequence ID" value="ELR14238.1"/>
    <property type="molecule type" value="Genomic_DNA"/>
</dbReference>
<protein>
    <submittedName>
        <fullName evidence="2">Uncharacterized protein</fullName>
    </submittedName>
</protein>
<evidence type="ECO:0000313" key="3">
    <source>
        <dbReference type="Proteomes" id="UP000011083"/>
    </source>
</evidence>
<feature type="compositionally biased region" description="Polar residues" evidence="1">
    <location>
        <begin position="129"/>
        <end position="141"/>
    </location>
</feature>
<dbReference type="GeneID" id="14914815"/>
<dbReference type="KEGG" id="acan:ACA1_016480"/>
<dbReference type="Proteomes" id="UP000011083">
    <property type="component" value="Unassembled WGS sequence"/>
</dbReference>
<feature type="compositionally biased region" description="Polar residues" evidence="1">
    <location>
        <begin position="374"/>
        <end position="394"/>
    </location>
</feature>